<proteinExistence type="predicted"/>
<gene>
    <name evidence="1" type="ORF">AV530_012243</name>
</gene>
<comment type="caution">
    <text evidence="1">The sequence shown here is derived from an EMBL/GenBank/DDBJ whole genome shotgun (WGS) entry which is preliminary data.</text>
</comment>
<evidence type="ECO:0000313" key="2">
    <source>
        <dbReference type="Proteomes" id="UP000190648"/>
    </source>
</evidence>
<dbReference type="EMBL" id="LSYS01008814">
    <property type="protein sequence ID" value="OPJ68027.1"/>
    <property type="molecule type" value="Genomic_DNA"/>
</dbReference>
<sequence length="167" mass="18499">MAGGRANDRRSRRRPALCTPYIASDNRKHTSTFQLSACQRAEQPAVAIGRGYGLKSLIWSIESDSRRVSTGYFTLPSLHAGSPSSTPLLSVDVEESFHKQDSFTSLVAVWDGTCVPARTHWLGKYKKHERGRAASVSHCNRRTTLSTCTLKAYGERTDCTDYSGTRL</sequence>
<dbReference type="Proteomes" id="UP000190648">
    <property type="component" value="Unassembled WGS sequence"/>
</dbReference>
<dbReference type="AlphaFoldDB" id="A0A1V4J8C3"/>
<keyword evidence="2" id="KW-1185">Reference proteome</keyword>
<name>A0A1V4J8C3_PATFA</name>
<organism evidence="1 2">
    <name type="scientific">Patagioenas fasciata monilis</name>
    <dbReference type="NCBI Taxonomy" id="372326"/>
    <lineage>
        <taxon>Eukaryota</taxon>
        <taxon>Metazoa</taxon>
        <taxon>Chordata</taxon>
        <taxon>Craniata</taxon>
        <taxon>Vertebrata</taxon>
        <taxon>Euteleostomi</taxon>
        <taxon>Archelosauria</taxon>
        <taxon>Archosauria</taxon>
        <taxon>Dinosauria</taxon>
        <taxon>Saurischia</taxon>
        <taxon>Theropoda</taxon>
        <taxon>Coelurosauria</taxon>
        <taxon>Aves</taxon>
        <taxon>Neognathae</taxon>
        <taxon>Neoaves</taxon>
        <taxon>Columbimorphae</taxon>
        <taxon>Columbiformes</taxon>
        <taxon>Columbidae</taxon>
        <taxon>Patagioenas</taxon>
    </lineage>
</organism>
<protein>
    <submittedName>
        <fullName evidence="1">Uncharacterized protein</fullName>
    </submittedName>
</protein>
<reference evidence="1 2" key="1">
    <citation type="submission" date="2016-02" db="EMBL/GenBank/DDBJ databases">
        <title>Band-tailed pigeon sequencing and assembly.</title>
        <authorList>
            <person name="Soares A.E."/>
            <person name="Novak B.J."/>
            <person name="Rice E.S."/>
            <person name="O'Connell B."/>
            <person name="Chang D."/>
            <person name="Weber S."/>
            <person name="Shapiro B."/>
        </authorList>
    </citation>
    <scope>NUCLEOTIDE SEQUENCE [LARGE SCALE GENOMIC DNA]</scope>
    <source>
        <strain evidence="1">BTP2013</strain>
        <tissue evidence="1">Blood</tissue>
    </source>
</reference>
<accession>A0A1V4J8C3</accession>
<evidence type="ECO:0000313" key="1">
    <source>
        <dbReference type="EMBL" id="OPJ68027.1"/>
    </source>
</evidence>